<keyword evidence="8" id="KW-1185">Reference proteome</keyword>
<dbReference type="InterPro" id="IPR001020">
    <property type="entry name" value="PTS_HPr_His_P_site"/>
</dbReference>
<dbReference type="InterPro" id="IPR000032">
    <property type="entry name" value="HPr-like"/>
</dbReference>
<dbReference type="GO" id="GO:0009401">
    <property type="term" value="P:phosphoenolpyruvate-dependent sugar phosphotransferase system"/>
    <property type="evidence" value="ECO:0007669"/>
    <property type="project" value="UniProtKB-KW"/>
</dbReference>
<dbReference type="SUPFAM" id="SSF55594">
    <property type="entry name" value="HPr-like"/>
    <property type="match status" value="1"/>
</dbReference>
<evidence type="ECO:0000256" key="1">
    <source>
        <dbReference type="ARBA" id="ARBA00003681"/>
    </source>
</evidence>
<keyword evidence="5" id="KW-0598">Phosphotransferase system</keyword>
<keyword evidence="4" id="KW-0963">Cytoplasm</keyword>
<proteinExistence type="predicted"/>
<dbReference type="NCBIfam" id="TIGR01003">
    <property type="entry name" value="PTS_HPr_family"/>
    <property type="match status" value="1"/>
</dbReference>
<evidence type="ECO:0000313" key="8">
    <source>
        <dbReference type="Proteomes" id="UP000215433"/>
    </source>
</evidence>
<protein>
    <recommendedName>
        <fullName evidence="3">Phosphocarrier protein HPr</fullName>
    </recommendedName>
</protein>
<gene>
    <name evidence="7" type="ORF">Tam10B_0558</name>
</gene>
<dbReference type="RefSeq" id="WP_093959758.1">
    <property type="nucleotide sequence ID" value="NZ_NEWD01000005.1"/>
</dbReference>
<comment type="caution">
    <text evidence="7">The sequence shown here is derived from an EMBL/GenBank/DDBJ whole genome shotgun (WGS) entry which is preliminary data.</text>
</comment>
<evidence type="ECO:0000256" key="2">
    <source>
        <dbReference type="ARBA" id="ARBA00004496"/>
    </source>
</evidence>
<dbReference type="PROSITE" id="PS51350">
    <property type="entry name" value="PTS_HPR_DOM"/>
    <property type="match status" value="1"/>
</dbReference>
<evidence type="ECO:0000256" key="5">
    <source>
        <dbReference type="ARBA" id="ARBA00022683"/>
    </source>
</evidence>
<accession>A0A229W0I0</accession>
<name>A0A229W0I0_9BIFI</name>
<dbReference type="PANTHER" id="PTHR33705:SF2">
    <property type="entry name" value="PHOSPHOCARRIER PROTEIN NPR"/>
    <property type="match status" value="1"/>
</dbReference>
<dbReference type="Pfam" id="PF00381">
    <property type="entry name" value="PTS-HPr"/>
    <property type="match status" value="1"/>
</dbReference>
<dbReference type="InterPro" id="IPR050399">
    <property type="entry name" value="HPr"/>
</dbReference>
<dbReference type="PROSITE" id="PS00369">
    <property type="entry name" value="PTS_HPR_HIS"/>
    <property type="match status" value="1"/>
</dbReference>
<evidence type="ECO:0000256" key="4">
    <source>
        <dbReference type="ARBA" id="ARBA00022490"/>
    </source>
</evidence>
<dbReference type="CDD" id="cd00367">
    <property type="entry name" value="PTS-HPr_like"/>
    <property type="match status" value="1"/>
</dbReference>
<dbReference type="InterPro" id="IPR035895">
    <property type="entry name" value="HPr-like_sf"/>
</dbReference>
<comment type="subcellular location">
    <subcellularLocation>
        <location evidence="2">Cytoplasm</location>
    </subcellularLocation>
</comment>
<dbReference type="GO" id="GO:0005737">
    <property type="term" value="C:cytoplasm"/>
    <property type="evidence" value="ECO:0007669"/>
    <property type="project" value="UniProtKB-SubCell"/>
</dbReference>
<dbReference type="Gene3D" id="3.30.1340.10">
    <property type="entry name" value="HPr-like"/>
    <property type="match status" value="1"/>
</dbReference>
<dbReference type="PANTHER" id="PTHR33705">
    <property type="entry name" value="PHOSPHOCARRIER PROTEIN HPR"/>
    <property type="match status" value="1"/>
</dbReference>
<evidence type="ECO:0000256" key="3">
    <source>
        <dbReference type="ARBA" id="ARBA00020422"/>
    </source>
</evidence>
<dbReference type="EMBL" id="NEWD01000005">
    <property type="protein sequence ID" value="OXN01160.1"/>
    <property type="molecule type" value="Genomic_DNA"/>
</dbReference>
<dbReference type="OrthoDB" id="9809047at2"/>
<dbReference type="AlphaFoldDB" id="A0A229W0I0"/>
<sequence>MLSRSVTIGTPLGLHARPAALFAQAVLESGFDVHIATADGEADAGSALEIMTLNVDGGDTVTLSIPDDSPEAARALDSLSALLSGNLDVA</sequence>
<evidence type="ECO:0000259" key="6">
    <source>
        <dbReference type="PROSITE" id="PS51350"/>
    </source>
</evidence>
<comment type="function">
    <text evidence="1">General (non sugar-specific) component of the phosphoenolpyruvate-dependent sugar phosphotransferase system (sugar PTS). This major carbohydrate active-transport system catalyzes the phosphorylation of incoming sugar substrates concomitantly with their translocation across the cell membrane. The phosphoryl group from phosphoenolpyruvate (PEP) is transferred to the phosphoryl carrier protein HPr by enzyme I. Phospho-HPr then transfers it to the PTS EIIA domain.</text>
</comment>
<dbReference type="Proteomes" id="UP000215433">
    <property type="component" value="Unassembled WGS sequence"/>
</dbReference>
<organism evidence="7 8">
    <name type="scientific">Bifidobacterium vansinderenii</name>
    <dbReference type="NCBI Taxonomy" id="1984871"/>
    <lineage>
        <taxon>Bacteria</taxon>
        <taxon>Bacillati</taxon>
        <taxon>Actinomycetota</taxon>
        <taxon>Actinomycetes</taxon>
        <taxon>Bifidobacteriales</taxon>
        <taxon>Bifidobacteriaceae</taxon>
        <taxon>Bifidobacterium</taxon>
    </lineage>
</organism>
<evidence type="ECO:0000313" key="7">
    <source>
        <dbReference type="EMBL" id="OXN01160.1"/>
    </source>
</evidence>
<reference evidence="7 8" key="1">
    <citation type="submission" date="2017-05" db="EMBL/GenBank/DDBJ databases">
        <title>Bifidobacterium vansinderenii sp. nov.</title>
        <authorList>
            <person name="Lugli G.A."/>
            <person name="Duranti S."/>
            <person name="Mangifesta M."/>
        </authorList>
    </citation>
    <scope>NUCLEOTIDE SEQUENCE [LARGE SCALE GENOMIC DNA]</scope>
    <source>
        <strain evidence="7 8">Tam10B</strain>
    </source>
</reference>
<feature type="domain" description="HPr" evidence="6">
    <location>
        <begin position="1"/>
        <end position="90"/>
    </location>
</feature>